<evidence type="ECO:0000313" key="12">
    <source>
        <dbReference type="Proteomes" id="UP000298061"/>
    </source>
</evidence>
<gene>
    <name evidence="11" type="ORF">EWM64_g8416</name>
</gene>
<protein>
    <recommendedName>
        <fullName evidence="10">Glucose-methanol-choline oxidoreductase N-terminal domain-containing protein</fullName>
    </recommendedName>
</protein>
<evidence type="ECO:0000313" key="11">
    <source>
        <dbReference type="EMBL" id="TFY75596.1"/>
    </source>
</evidence>
<dbReference type="SUPFAM" id="SSF54373">
    <property type="entry name" value="FAD-linked reductases, C-terminal domain"/>
    <property type="match status" value="1"/>
</dbReference>
<dbReference type="InterPro" id="IPR012132">
    <property type="entry name" value="GMC_OxRdtase"/>
</dbReference>
<evidence type="ECO:0000256" key="9">
    <source>
        <dbReference type="RuleBase" id="RU003968"/>
    </source>
</evidence>
<evidence type="ECO:0000256" key="6">
    <source>
        <dbReference type="ARBA" id="ARBA00023002"/>
    </source>
</evidence>
<evidence type="ECO:0000256" key="8">
    <source>
        <dbReference type="PIRSR" id="PIRSR000137-2"/>
    </source>
</evidence>
<evidence type="ECO:0000256" key="3">
    <source>
        <dbReference type="ARBA" id="ARBA00022630"/>
    </source>
</evidence>
<keyword evidence="5 8" id="KW-0274">FAD</keyword>
<feature type="binding site" evidence="8">
    <location>
        <position position="93"/>
    </location>
    <ligand>
        <name>FAD</name>
        <dbReference type="ChEBI" id="CHEBI:57692"/>
    </ligand>
</feature>
<keyword evidence="6" id="KW-0560">Oxidoreductase</keyword>
<accession>A0A4Y9ZL73</accession>
<keyword evidence="4" id="KW-0732">Signal</keyword>
<dbReference type="InterPro" id="IPR036188">
    <property type="entry name" value="FAD/NAD-bd_sf"/>
</dbReference>
<keyword evidence="3 9" id="KW-0285">Flavoprotein</keyword>
<sequence length="537" mass="59814">MLVSVQDVSAKSYDYSIVGGGTAGLTLAVRLSEDSNVSVLVLEAGGANIDDPAILRPASYGSHLKNDDYDWNHRTTPQKYSGDVQYDWPRGKVLGGSSAINFMCWTRPPAAEIDDIERLGNPGWNWKNFKKYSDKLERFVEPTAEIAKKHELRTEGWMTSKVGSIIAAFPGTLYTPELEFQKSLLKFGIPYAKDPFGGDPKGPFLNPQTVDPVDSTRSYAVTILELSGIGKKSVLEKLNIPIQLDLPVGENVQEHMYIGVTFELRNEVDTLSLDALRDPKALEKHVELQKKNEGCFSMGLMGYSSMPLQAYSPRADEIHKAAKDKILANKDKYGPGVFEQMKVHVDRLDRRAPGCEYVNFPGFLSFPNPPKPGKKYFTMLVAMNHMFSRGTIHSTSKDPCADPEYDPQYFKEQIDLDTFVECVKFIQRLKDTAPFKDIIGAEINPGPKCTTDEQLQDWIKKYMSTTYHTSSSASMLPKDKGGVVDPKLKASRTSFVYGVENIRVCDLSILPIHFAAHPQASIYAFAEQAADVIKGKI</sequence>
<evidence type="ECO:0000256" key="5">
    <source>
        <dbReference type="ARBA" id="ARBA00022827"/>
    </source>
</evidence>
<dbReference type="Pfam" id="PF05199">
    <property type="entry name" value="GMC_oxred_C"/>
    <property type="match status" value="1"/>
</dbReference>
<dbReference type="InterPro" id="IPR000172">
    <property type="entry name" value="GMC_OxRdtase_N"/>
</dbReference>
<dbReference type="PANTHER" id="PTHR11552">
    <property type="entry name" value="GLUCOSE-METHANOL-CHOLINE GMC OXIDOREDUCTASE"/>
    <property type="match status" value="1"/>
</dbReference>
<dbReference type="Proteomes" id="UP000298061">
    <property type="component" value="Unassembled WGS sequence"/>
</dbReference>
<evidence type="ECO:0000256" key="2">
    <source>
        <dbReference type="ARBA" id="ARBA00010790"/>
    </source>
</evidence>
<feature type="domain" description="Glucose-methanol-choline oxidoreductase N-terminal" evidence="10">
    <location>
        <begin position="91"/>
        <end position="114"/>
    </location>
</feature>
<comment type="similarity">
    <text evidence="2 9">Belongs to the GMC oxidoreductase family.</text>
</comment>
<dbReference type="EMBL" id="SFCI01001510">
    <property type="protein sequence ID" value="TFY75596.1"/>
    <property type="molecule type" value="Genomic_DNA"/>
</dbReference>
<reference evidence="11 12" key="1">
    <citation type="submission" date="2019-02" db="EMBL/GenBank/DDBJ databases">
        <title>Genome sequencing of the rare red list fungi Hericium alpestre (H. flagellum).</title>
        <authorList>
            <person name="Buettner E."/>
            <person name="Kellner H."/>
        </authorList>
    </citation>
    <scope>NUCLEOTIDE SEQUENCE [LARGE SCALE GENOMIC DNA]</scope>
    <source>
        <strain evidence="11 12">DSM 108284</strain>
    </source>
</reference>
<dbReference type="Gene3D" id="3.50.50.60">
    <property type="entry name" value="FAD/NAD(P)-binding domain"/>
    <property type="match status" value="2"/>
</dbReference>
<name>A0A4Y9ZL73_9AGAM</name>
<dbReference type="PROSITE" id="PS00623">
    <property type="entry name" value="GMC_OXRED_1"/>
    <property type="match status" value="1"/>
</dbReference>
<proteinExistence type="inferred from homology"/>
<dbReference type="STRING" id="135208.A0A4Y9ZL73"/>
<comment type="caution">
    <text evidence="11">The sequence shown here is derived from an EMBL/GenBank/DDBJ whole genome shotgun (WGS) entry which is preliminary data.</text>
</comment>
<dbReference type="GO" id="GO:0050660">
    <property type="term" value="F:flavin adenine dinucleotide binding"/>
    <property type="evidence" value="ECO:0007669"/>
    <property type="project" value="InterPro"/>
</dbReference>
<dbReference type="AlphaFoldDB" id="A0A4Y9ZL73"/>
<dbReference type="PANTHER" id="PTHR11552:SF201">
    <property type="entry name" value="GLUCOSE-METHANOL-CHOLINE OXIDOREDUCTASE N-TERMINAL DOMAIN-CONTAINING PROTEIN"/>
    <property type="match status" value="1"/>
</dbReference>
<evidence type="ECO:0000256" key="4">
    <source>
        <dbReference type="ARBA" id="ARBA00022729"/>
    </source>
</evidence>
<organism evidence="11 12">
    <name type="scientific">Hericium alpestre</name>
    <dbReference type="NCBI Taxonomy" id="135208"/>
    <lineage>
        <taxon>Eukaryota</taxon>
        <taxon>Fungi</taxon>
        <taxon>Dikarya</taxon>
        <taxon>Basidiomycota</taxon>
        <taxon>Agaricomycotina</taxon>
        <taxon>Agaricomycetes</taxon>
        <taxon>Russulales</taxon>
        <taxon>Hericiaceae</taxon>
        <taxon>Hericium</taxon>
    </lineage>
</organism>
<dbReference type="GO" id="GO:0016614">
    <property type="term" value="F:oxidoreductase activity, acting on CH-OH group of donors"/>
    <property type="evidence" value="ECO:0007669"/>
    <property type="project" value="InterPro"/>
</dbReference>
<dbReference type="Pfam" id="PF00732">
    <property type="entry name" value="GMC_oxred_N"/>
    <property type="match status" value="1"/>
</dbReference>
<dbReference type="InterPro" id="IPR007867">
    <property type="entry name" value="GMC_OxRtase_C"/>
</dbReference>
<evidence type="ECO:0000256" key="7">
    <source>
        <dbReference type="PIRSR" id="PIRSR000137-1"/>
    </source>
</evidence>
<feature type="active site" description="Proton acceptor" evidence="7">
    <location>
        <position position="517"/>
    </location>
</feature>
<keyword evidence="12" id="KW-1185">Reference proteome</keyword>
<dbReference type="OrthoDB" id="269227at2759"/>
<dbReference type="SUPFAM" id="SSF51905">
    <property type="entry name" value="FAD/NAD(P)-binding domain"/>
    <property type="match status" value="1"/>
</dbReference>
<evidence type="ECO:0000256" key="1">
    <source>
        <dbReference type="ARBA" id="ARBA00001974"/>
    </source>
</evidence>
<feature type="active site" description="Proton donor" evidence="7">
    <location>
        <position position="468"/>
    </location>
</feature>
<evidence type="ECO:0000259" key="10">
    <source>
        <dbReference type="PROSITE" id="PS00623"/>
    </source>
</evidence>
<feature type="binding site" evidence="8">
    <location>
        <begin position="518"/>
        <end position="519"/>
    </location>
    <ligand>
        <name>FAD</name>
        <dbReference type="ChEBI" id="CHEBI:57692"/>
    </ligand>
</feature>
<dbReference type="Gene3D" id="3.30.560.10">
    <property type="entry name" value="Glucose Oxidase, domain 3"/>
    <property type="match status" value="2"/>
</dbReference>
<comment type="cofactor">
    <cofactor evidence="1 8">
        <name>FAD</name>
        <dbReference type="ChEBI" id="CHEBI:57692"/>
    </cofactor>
</comment>
<dbReference type="PIRSF" id="PIRSF000137">
    <property type="entry name" value="Alcohol_oxidase"/>
    <property type="match status" value="1"/>
</dbReference>